<dbReference type="AlphaFoldDB" id="A0A7W7PFY0"/>
<dbReference type="RefSeq" id="WP_184734627.1">
    <property type="nucleotide sequence ID" value="NZ_BMRW01000009.1"/>
</dbReference>
<evidence type="ECO:0000313" key="2">
    <source>
        <dbReference type="EMBL" id="MBB4887628.1"/>
    </source>
</evidence>
<keyword evidence="3" id="KW-1185">Reference proteome</keyword>
<dbReference type="GO" id="GO:0016740">
    <property type="term" value="F:transferase activity"/>
    <property type="evidence" value="ECO:0007669"/>
    <property type="project" value="InterPro"/>
</dbReference>
<protein>
    <recommendedName>
        <fullName evidence="1">A-factor biosynthesis hotdog domain-containing protein</fullName>
    </recommendedName>
</protein>
<dbReference type="InterPro" id="IPR047757">
    <property type="entry name" value="AfsA-like"/>
</dbReference>
<evidence type="ECO:0000259" key="1">
    <source>
        <dbReference type="Pfam" id="PF03756"/>
    </source>
</evidence>
<dbReference type="Pfam" id="PF03756">
    <property type="entry name" value="AfsA"/>
    <property type="match status" value="2"/>
</dbReference>
<reference evidence="2 3" key="1">
    <citation type="submission" date="2020-08" db="EMBL/GenBank/DDBJ databases">
        <title>Genomic Encyclopedia of Type Strains, Phase III (KMG-III): the genomes of soil and plant-associated and newly described type strains.</title>
        <authorList>
            <person name="Whitman W."/>
        </authorList>
    </citation>
    <scope>NUCLEOTIDE SEQUENCE [LARGE SCALE GENOMIC DNA]</scope>
    <source>
        <strain evidence="2 3">CECT 3265</strain>
    </source>
</reference>
<feature type="domain" description="A-factor biosynthesis hotdog" evidence="1">
    <location>
        <begin position="232"/>
        <end position="327"/>
    </location>
</feature>
<gene>
    <name evidence="2" type="ORF">FHS38_003682</name>
</gene>
<evidence type="ECO:0000313" key="3">
    <source>
        <dbReference type="Proteomes" id="UP000556436"/>
    </source>
</evidence>
<dbReference type="NCBIfam" id="NF041195">
    <property type="entry name" value="ScbA_BarX_GamBu"/>
    <property type="match status" value="1"/>
</dbReference>
<feature type="domain" description="A-factor biosynthesis hotdog" evidence="1">
    <location>
        <begin position="25"/>
        <end position="165"/>
    </location>
</feature>
<dbReference type="Proteomes" id="UP000556436">
    <property type="component" value="Unassembled WGS sequence"/>
</dbReference>
<dbReference type="InterPro" id="IPR005509">
    <property type="entry name" value="AfsA_hotdog_dom"/>
</dbReference>
<organism evidence="2 3">
    <name type="scientific">Streptomyces netropsis</name>
    <name type="common">Streptoverticillium netropsis</name>
    <dbReference type="NCBI Taxonomy" id="55404"/>
    <lineage>
        <taxon>Bacteria</taxon>
        <taxon>Bacillati</taxon>
        <taxon>Actinomycetota</taxon>
        <taxon>Actinomycetes</taxon>
        <taxon>Kitasatosporales</taxon>
        <taxon>Streptomycetaceae</taxon>
        <taxon>Streptomyces</taxon>
    </lineage>
</organism>
<sequence>MSQTSVPAPITPGEPRLTTTVPREFVHRAAVAEVLLTGWRRLDELRFQVSAQWPRGHSFFTPVHDSRHGTRHDPMLIAETVRQIGSLLAHAEFDVPLGHQFLMWSLDYTARPEQLAVGFAPAELELEVTCSQVRRRGGSFAGMRYDVVLRRDGLLAATGCAGFTCTSPEVYRRLRGPLLTGPPATLGSPVFPQHVGRASAFDVVLSAAPPGSCGNCGRPVEPRRAGPRRSGRWQLRADMRHPILFDHPVDHIPGMVLLEAARQAAMALDPGSTVSPTALTSAFHRYAELSSPCWIAAERGEPDAAGSTVTHVSGHQDDELLFTCAITTAAAAQAAIPQEDARPEAPIPQTVSLG</sequence>
<accession>A0A7W7PFY0</accession>
<proteinExistence type="predicted"/>
<comment type="caution">
    <text evidence="2">The sequence shown here is derived from an EMBL/GenBank/DDBJ whole genome shotgun (WGS) entry which is preliminary data.</text>
</comment>
<dbReference type="EMBL" id="JACHJG010000007">
    <property type="protein sequence ID" value="MBB4887628.1"/>
    <property type="molecule type" value="Genomic_DNA"/>
</dbReference>
<name>A0A7W7PFY0_STRNE</name>